<sequence length="63" mass="7195">MRHRRRRVRPDTSRGARPQNFGAYRDGVDAAVARGRRLDPTGTAYTTNPSTNVWQLVERIRAS</sequence>
<protein>
    <submittedName>
        <fullName evidence="2">Uncharacterized protein</fullName>
    </submittedName>
</protein>
<name>A0A8J4A362_9ACTN</name>
<dbReference type="EMBL" id="BOPH01000113">
    <property type="protein sequence ID" value="GIJ73358.1"/>
    <property type="molecule type" value="Genomic_DNA"/>
</dbReference>
<gene>
    <name evidence="2" type="ORF">Voc01_082750</name>
</gene>
<evidence type="ECO:0000313" key="2">
    <source>
        <dbReference type="EMBL" id="GIJ73358.1"/>
    </source>
</evidence>
<feature type="region of interest" description="Disordered" evidence="1">
    <location>
        <begin position="1"/>
        <end position="23"/>
    </location>
</feature>
<reference evidence="2" key="1">
    <citation type="submission" date="2021-01" db="EMBL/GenBank/DDBJ databases">
        <title>Whole genome shotgun sequence of Virgisporangium ochraceum NBRC 16418.</title>
        <authorList>
            <person name="Komaki H."/>
            <person name="Tamura T."/>
        </authorList>
    </citation>
    <scope>NUCLEOTIDE SEQUENCE</scope>
    <source>
        <strain evidence="2">NBRC 16418</strain>
    </source>
</reference>
<keyword evidence="3" id="KW-1185">Reference proteome</keyword>
<dbReference type="AlphaFoldDB" id="A0A8J4A362"/>
<organism evidence="2 3">
    <name type="scientific">Virgisporangium ochraceum</name>
    <dbReference type="NCBI Taxonomy" id="65505"/>
    <lineage>
        <taxon>Bacteria</taxon>
        <taxon>Bacillati</taxon>
        <taxon>Actinomycetota</taxon>
        <taxon>Actinomycetes</taxon>
        <taxon>Micromonosporales</taxon>
        <taxon>Micromonosporaceae</taxon>
        <taxon>Virgisporangium</taxon>
    </lineage>
</organism>
<evidence type="ECO:0000256" key="1">
    <source>
        <dbReference type="SAM" id="MobiDB-lite"/>
    </source>
</evidence>
<evidence type="ECO:0000313" key="3">
    <source>
        <dbReference type="Proteomes" id="UP000635606"/>
    </source>
</evidence>
<accession>A0A8J4A362</accession>
<comment type="caution">
    <text evidence="2">The sequence shown here is derived from an EMBL/GenBank/DDBJ whole genome shotgun (WGS) entry which is preliminary data.</text>
</comment>
<dbReference type="Proteomes" id="UP000635606">
    <property type="component" value="Unassembled WGS sequence"/>
</dbReference>
<proteinExistence type="predicted"/>